<name>A0ABZ1Z9F1_9NOCA</name>
<accession>A0ABZ1Z9F1</accession>
<feature type="compositionally biased region" description="Basic and acidic residues" evidence="1">
    <location>
        <begin position="95"/>
        <end position="104"/>
    </location>
</feature>
<feature type="region of interest" description="Disordered" evidence="1">
    <location>
        <begin position="84"/>
        <end position="111"/>
    </location>
</feature>
<dbReference type="EMBL" id="CP109441">
    <property type="protein sequence ID" value="WUV50690.1"/>
    <property type="molecule type" value="Genomic_DNA"/>
</dbReference>
<dbReference type="Proteomes" id="UP001432062">
    <property type="component" value="Chromosome"/>
</dbReference>
<evidence type="ECO:0000313" key="3">
    <source>
        <dbReference type="Proteomes" id="UP001432062"/>
    </source>
</evidence>
<gene>
    <name evidence="2" type="ORF">OG563_22300</name>
</gene>
<evidence type="ECO:0000313" key="2">
    <source>
        <dbReference type="EMBL" id="WUV50690.1"/>
    </source>
</evidence>
<protein>
    <submittedName>
        <fullName evidence="2">Uncharacterized protein</fullName>
    </submittedName>
</protein>
<proteinExistence type="predicted"/>
<reference evidence="2" key="1">
    <citation type="submission" date="2022-10" db="EMBL/GenBank/DDBJ databases">
        <title>The complete genomes of actinobacterial strains from the NBC collection.</title>
        <authorList>
            <person name="Joergensen T.S."/>
            <person name="Alvarez Arevalo M."/>
            <person name="Sterndorff E.B."/>
            <person name="Faurdal D."/>
            <person name="Vuksanovic O."/>
            <person name="Mourched A.-S."/>
            <person name="Charusanti P."/>
            <person name="Shaw S."/>
            <person name="Blin K."/>
            <person name="Weber T."/>
        </authorList>
    </citation>
    <scope>NUCLEOTIDE SEQUENCE</scope>
    <source>
        <strain evidence="2">NBC_01482</strain>
    </source>
</reference>
<sequence>MDWTGDRKSFSAVAITGRTQQDVMQAPKVPLFGTRAYAKRQSQELADALAESQRLRAHLASMGGLEVTELPRLREQLAAQITETPDAAGQLANASDRHSREAGRKAPNWRPHARCGARSTCWLLLVPTSDLHDALARVHYSVLYLGTAPHTLLGTDSACAVEDLERTPSKPYSRVNAKVRYGWTRPVRMADHG</sequence>
<keyword evidence="3" id="KW-1185">Reference proteome</keyword>
<evidence type="ECO:0000256" key="1">
    <source>
        <dbReference type="SAM" id="MobiDB-lite"/>
    </source>
</evidence>
<dbReference type="RefSeq" id="WP_329415472.1">
    <property type="nucleotide sequence ID" value="NZ_CP109441.1"/>
</dbReference>
<organism evidence="2 3">
    <name type="scientific">Nocardia vinacea</name>
    <dbReference type="NCBI Taxonomy" id="96468"/>
    <lineage>
        <taxon>Bacteria</taxon>
        <taxon>Bacillati</taxon>
        <taxon>Actinomycetota</taxon>
        <taxon>Actinomycetes</taxon>
        <taxon>Mycobacteriales</taxon>
        <taxon>Nocardiaceae</taxon>
        <taxon>Nocardia</taxon>
    </lineage>
</organism>